<gene>
    <name evidence="1" type="ORF">LTR37_012030</name>
</gene>
<dbReference type="EMBL" id="JAUTXU010000109">
    <property type="protein sequence ID" value="KAK3707535.1"/>
    <property type="molecule type" value="Genomic_DNA"/>
</dbReference>
<comment type="caution">
    <text evidence="1">The sequence shown here is derived from an EMBL/GenBank/DDBJ whole genome shotgun (WGS) entry which is preliminary data.</text>
</comment>
<sequence>MNHHENDVDLWHFKTRPTLKPPKWDITIHDEEQISEGYWFVAVKPSQENTIGTHEDWWGPAIYDGRGELVWSSADQLDTPNVMAFQLSNVLGEDMLTMLDRDRGSGVVMDTNYEITQVINVHDDFPPNGHEFNVVDGGKSVIYIKNRKTESPESEKEAVGFHGDSCYANYLTFHEVSTETWETTFEFDSWDKIRLNESTIDDEPIEKLCKNFDYLHANSVDKTPDGDYLFSGRHTDTIYKISKDDGHIVWRLGGKRSDFELGEGVKFSRQHNIRSQGQNETHTLISILDNAVGQDSQKATHDWSRGLLIALRTDTDPMTAELVQGFDHPREKYVDRRGNFQMLDNRNVFMGWSERAEQSEHAPDGKLLFEARFKADWMGSYRNYKFPYVGRPLGKPDVVSKASFWDREDEPNPYTQVWVSWNGDTEVRTWELHGSKSDNDTMALLDSVERTGFETFFEYQGYAKFVQLKGIDKNGDLVGNSGLVKTEMHPTFPDEPEKDEDDEGLTDEQHDISASHVHVKTIIFITLFVVGFVGAAIFVLTSLGIIPIAWAKQARERYAPKFRDAMNVIQYKKVAVEDPEQGERLVESKGSLRAQEPG</sequence>
<evidence type="ECO:0000313" key="1">
    <source>
        <dbReference type="EMBL" id="KAK3707535.1"/>
    </source>
</evidence>
<proteinExistence type="predicted"/>
<organism evidence="1 2">
    <name type="scientific">Vermiconidia calcicola</name>
    <dbReference type="NCBI Taxonomy" id="1690605"/>
    <lineage>
        <taxon>Eukaryota</taxon>
        <taxon>Fungi</taxon>
        <taxon>Dikarya</taxon>
        <taxon>Ascomycota</taxon>
        <taxon>Pezizomycotina</taxon>
        <taxon>Dothideomycetes</taxon>
        <taxon>Dothideomycetidae</taxon>
        <taxon>Mycosphaerellales</taxon>
        <taxon>Extremaceae</taxon>
        <taxon>Vermiconidia</taxon>
    </lineage>
</organism>
<name>A0ACC3N1L0_9PEZI</name>
<keyword evidence="2" id="KW-1185">Reference proteome</keyword>
<protein>
    <submittedName>
        <fullName evidence="1">Uncharacterized protein</fullName>
    </submittedName>
</protein>
<dbReference type="Proteomes" id="UP001281147">
    <property type="component" value="Unassembled WGS sequence"/>
</dbReference>
<reference evidence="1" key="1">
    <citation type="submission" date="2023-07" db="EMBL/GenBank/DDBJ databases">
        <title>Black Yeasts Isolated from many extreme environments.</title>
        <authorList>
            <person name="Coleine C."/>
            <person name="Stajich J.E."/>
            <person name="Selbmann L."/>
        </authorList>
    </citation>
    <scope>NUCLEOTIDE SEQUENCE</scope>
    <source>
        <strain evidence="1">CCFEE 5714</strain>
    </source>
</reference>
<evidence type="ECO:0000313" key="2">
    <source>
        <dbReference type="Proteomes" id="UP001281147"/>
    </source>
</evidence>
<accession>A0ACC3N1L0</accession>